<dbReference type="EMBL" id="CAJPDT010000043">
    <property type="protein sequence ID" value="CAF9926507.1"/>
    <property type="molecule type" value="Genomic_DNA"/>
</dbReference>
<protein>
    <submittedName>
        <fullName evidence="2">Uncharacterized protein</fullName>
    </submittedName>
</protein>
<sequence length="396" mass="42693">MARNRRSSMLSFTAKTRKTSSGSIPKVDAAETAKEKAAFHINTKADPTKAIHEAQPSTRNTLEATTIESIRNLEHRDADGNVITDPDLSNPTRPRMERPLDTIRSFEAAIDGSYNRRASFRAESTNPMSSQNNRRSGFFTGPEGRALAFFLGGDFSGHGDLPDGLSHFPRAKKAYFHEPAGYQAHQRSPADGGGYYGNRMSYSKPDSIIDNYGNVPNQYGSGRRFGPRNHSDPALYGHNSTQGVYPSHGHQQSYDTVASASNGSHATDQWGNSTDPSSENSSIDRVQTAPKPDLGEAYGFNGFGGAPQFQGPILEEHGHGAPGYGQPGYGQSQVAAGNGHPYQGNAAPAPPPHASPKDAGPKVPIKLGTSTVSSRLPSPVDTDKRKSWLKRRFSKV</sequence>
<dbReference type="PANTHER" id="PTHR28186:SF1">
    <property type="entry name" value="MEIOTICALLY UP-REGULATED GENE 9 PROTEIN"/>
    <property type="match status" value="1"/>
</dbReference>
<name>A0A8H3FP76_9LECA</name>
<dbReference type="AlphaFoldDB" id="A0A8H3FP76"/>
<dbReference type="PANTHER" id="PTHR28186">
    <property type="entry name" value="MEIOTICALLY UP-REGULATED GENE 9 PROTEIN"/>
    <property type="match status" value="1"/>
</dbReference>
<reference evidence="2" key="1">
    <citation type="submission" date="2021-03" db="EMBL/GenBank/DDBJ databases">
        <authorList>
            <person name="Tagirdzhanova G."/>
        </authorList>
    </citation>
    <scope>NUCLEOTIDE SEQUENCE</scope>
</reference>
<dbReference type="InterPro" id="IPR018809">
    <property type="entry name" value="DUF2406"/>
</dbReference>
<dbReference type="Pfam" id="PF10295">
    <property type="entry name" value="DUF2406"/>
    <property type="match status" value="1"/>
</dbReference>
<feature type="region of interest" description="Disordered" evidence="1">
    <location>
        <begin position="1"/>
        <end position="28"/>
    </location>
</feature>
<feature type="compositionally biased region" description="Polar residues" evidence="1">
    <location>
        <begin position="238"/>
        <end position="285"/>
    </location>
</feature>
<evidence type="ECO:0000256" key="1">
    <source>
        <dbReference type="SAM" id="MobiDB-lite"/>
    </source>
</evidence>
<gene>
    <name evidence="2" type="ORF">IMSHALPRED_006980</name>
</gene>
<dbReference type="OrthoDB" id="5330253at2759"/>
<accession>A0A8H3FP76</accession>
<feature type="compositionally biased region" description="Polar residues" evidence="1">
    <location>
        <begin position="7"/>
        <end position="23"/>
    </location>
</feature>
<comment type="caution">
    <text evidence="2">The sequence shown here is derived from an EMBL/GenBank/DDBJ whole genome shotgun (WGS) entry which is preliminary data.</text>
</comment>
<keyword evidence="3" id="KW-1185">Reference proteome</keyword>
<proteinExistence type="predicted"/>
<evidence type="ECO:0000313" key="2">
    <source>
        <dbReference type="EMBL" id="CAF9926507.1"/>
    </source>
</evidence>
<feature type="region of interest" description="Disordered" evidence="1">
    <location>
        <begin position="206"/>
        <end position="396"/>
    </location>
</feature>
<organism evidence="2 3">
    <name type="scientific">Imshaugia aleurites</name>
    <dbReference type="NCBI Taxonomy" id="172621"/>
    <lineage>
        <taxon>Eukaryota</taxon>
        <taxon>Fungi</taxon>
        <taxon>Dikarya</taxon>
        <taxon>Ascomycota</taxon>
        <taxon>Pezizomycotina</taxon>
        <taxon>Lecanoromycetes</taxon>
        <taxon>OSLEUM clade</taxon>
        <taxon>Lecanoromycetidae</taxon>
        <taxon>Lecanorales</taxon>
        <taxon>Lecanorineae</taxon>
        <taxon>Parmeliaceae</taxon>
        <taxon>Imshaugia</taxon>
    </lineage>
</organism>
<evidence type="ECO:0000313" key="3">
    <source>
        <dbReference type="Proteomes" id="UP000664534"/>
    </source>
</evidence>
<feature type="compositionally biased region" description="Basic residues" evidence="1">
    <location>
        <begin position="387"/>
        <end position="396"/>
    </location>
</feature>
<dbReference type="Proteomes" id="UP000664534">
    <property type="component" value="Unassembled WGS sequence"/>
</dbReference>